<comment type="caution">
    <text evidence="1">The sequence shown here is derived from an EMBL/GenBank/DDBJ whole genome shotgun (WGS) entry which is preliminary data.</text>
</comment>
<dbReference type="EMBL" id="CAXIEN010000302">
    <property type="protein sequence ID" value="CAL1292257.1"/>
    <property type="molecule type" value="Genomic_DNA"/>
</dbReference>
<keyword evidence="2" id="KW-1185">Reference proteome</keyword>
<gene>
    <name evidence="1" type="ORF">LARSCL_LOCUS17556</name>
</gene>
<evidence type="ECO:0000313" key="1">
    <source>
        <dbReference type="EMBL" id="CAL1292257.1"/>
    </source>
</evidence>
<sequence>MILQVHLVPCTYLHKINNERVFSRIPTTLKEEFKKFNVALSHKFEAAMGEDIQIQARKIAEGSYGQVFIYNQTNNSRIFKLINIKTNESIQGMNLEDCLNEIAA</sequence>
<accession>A0AAV2B849</accession>
<dbReference type="Gene3D" id="3.30.200.20">
    <property type="entry name" value="Phosphorylase Kinase, domain 1"/>
    <property type="match status" value="1"/>
</dbReference>
<protein>
    <submittedName>
        <fullName evidence="1">Uncharacterized protein</fullName>
    </submittedName>
</protein>
<name>A0AAV2B849_9ARAC</name>
<feature type="non-terminal residue" evidence="1">
    <location>
        <position position="104"/>
    </location>
</feature>
<evidence type="ECO:0000313" key="2">
    <source>
        <dbReference type="Proteomes" id="UP001497382"/>
    </source>
</evidence>
<dbReference type="Proteomes" id="UP001497382">
    <property type="component" value="Unassembled WGS sequence"/>
</dbReference>
<organism evidence="1 2">
    <name type="scientific">Larinioides sclopetarius</name>
    <dbReference type="NCBI Taxonomy" id="280406"/>
    <lineage>
        <taxon>Eukaryota</taxon>
        <taxon>Metazoa</taxon>
        <taxon>Ecdysozoa</taxon>
        <taxon>Arthropoda</taxon>
        <taxon>Chelicerata</taxon>
        <taxon>Arachnida</taxon>
        <taxon>Araneae</taxon>
        <taxon>Araneomorphae</taxon>
        <taxon>Entelegynae</taxon>
        <taxon>Araneoidea</taxon>
        <taxon>Araneidae</taxon>
        <taxon>Larinioides</taxon>
    </lineage>
</organism>
<reference evidence="1 2" key="1">
    <citation type="submission" date="2024-04" db="EMBL/GenBank/DDBJ databases">
        <authorList>
            <person name="Rising A."/>
            <person name="Reimegard J."/>
            <person name="Sonavane S."/>
            <person name="Akerstrom W."/>
            <person name="Nylinder S."/>
            <person name="Hedman E."/>
            <person name="Kallberg Y."/>
        </authorList>
    </citation>
    <scope>NUCLEOTIDE SEQUENCE [LARGE SCALE GENOMIC DNA]</scope>
</reference>
<dbReference type="AlphaFoldDB" id="A0AAV2B849"/>
<proteinExistence type="predicted"/>